<name>A0A921MRE8_9BACT</name>
<accession>A0A921MRE8</accession>
<proteinExistence type="predicted"/>
<evidence type="ECO:0000313" key="1">
    <source>
        <dbReference type="EMBL" id="HJG88669.1"/>
    </source>
</evidence>
<comment type="caution">
    <text evidence="1">The sequence shown here is derived from an EMBL/GenBank/DDBJ whole genome shotgun (WGS) entry which is preliminary data.</text>
</comment>
<protein>
    <submittedName>
        <fullName evidence="1">Uncharacterized protein</fullName>
    </submittedName>
</protein>
<gene>
    <name evidence="1" type="ORF">K8U91_04220</name>
</gene>
<dbReference type="EMBL" id="DYUD01000014">
    <property type="protein sequence ID" value="HJG88669.1"/>
    <property type="molecule type" value="Genomic_DNA"/>
</dbReference>
<evidence type="ECO:0000313" key="2">
    <source>
        <dbReference type="Proteomes" id="UP000757103"/>
    </source>
</evidence>
<organism evidence="1 2">
    <name type="scientific">Barnesiella viscericola</name>
    <dbReference type="NCBI Taxonomy" id="397865"/>
    <lineage>
        <taxon>Bacteria</taxon>
        <taxon>Pseudomonadati</taxon>
        <taxon>Bacteroidota</taxon>
        <taxon>Bacteroidia</taxon>
        <taxon>Bacteroidales</taxon>
        <taxon>Barnesiellaceae</taxon>
        <taxon>Barnesiella</taxon>
    </lineage>
</organism>
<reference evidence="1" key="2">
    <citation type="submission" date="2021-09" db="EMBL/GenBank/DDBJ databases">
        <authorList>
            <person name="Gilroy R."/>
        </authorList>
    </citation>
    <scope>NUCLEOTIDE SEQUENCE</scope>
    <source>
        <strain evidence="1">CHK121-7720</strain>
    </source>
</reference>
<dbReference type="Proteomes" id="UP000757103">
    <property type="component" value="Unassembled WGS sequence"/>
</dbReference>
<dbReference type="AlphaFoldDB" id="A0A921MRE8"/>
<sequence>MVLLFSSAITGVGLGTVVSALLVGPIVHAVSPFYHVLDRWLFAPAASEVRK</sequence>
<reference evidence="1" key="1">
    <citation type="journal article" date="2021" name="PeerJ">
        <title>Extensive microbial diversity within the chicken gut microbiome revealed by metagenomics and culture.</title>
        <authorList>
            <person name="Gilroy R."/>
            <person name="Ravi A."/>
            <person name="Getino M."/>
            <person name="Pursley I."/>
            <person name="Horton D.L."/>
            <person name="Alikhan N.F."/>
            <person name="Baker D."/>
            <person name="Gharbi K."/>
            <person name="Hall N."/>
            <person name="Watson M."/>
            <person name="Adriaenssens E.M."/>
            <person name="Foster-Nyarko E."/>
            <person name="Jarju S."/>
            <person name="Secka A."/>
            <person name="Antonio M."/>
            <person name="Oren A."/>
            <person name="Chaudhuri R.R."/>
            <person name="La Ragione R."/>
            <person name="Hildebrand F."/>
            <person name="Pallen M.J."/>
        </authorList>
    </citation>
    <scope>NUCLEOTIDE SEQUENCE</scope>
    <source>
        <strain evidence="1">CHK121-7720</strain>
    </source>
</reference>
<dbReference type="RefSeq" id="WP_273305718.1">
    <property type="nucleotide sequence ID" value="NZ_DYUD01000014.1"/>
</dbReference>